<keyword evidence="3" id="KW-1185">Reference proteome</keyword>
<reference evidence="2 3" key="1">
    <citation type="submission" date="2016-07" db="EMBL/GenBank/DDBJ databases">
        <title>Pervasive Adenine N6-methylation of Active Genes in Fungi.</title>
        <authorList>
            <consortium name="DOE Joint Genome Institute"/>
            <person name="Mondo S.J."/>
            <person name="Dannebaum R.O."/>
            <person name="Kuo R.C."/>
            <person name="Labutti K."/>
            <person name="Haridas S."/>
            <person name="Kuo A."/>
            <person name="Salamov A."/>
            <person name="Ahrendt S.R."/>
            <person name="Lipzen A."/>
            <person name="Sullivan W."/>
            <person name="Andreopoulos W.B."/>
            <person name="Clum A."/>
            <person name="Lindquist E."/>
            <person name="Daum C."/>
            <person name="Ramamoorthy G.K."/>
            <person name="Gryganskyi A."/>
            <person name="Culley D."/>
            <person name="Magnuson J.K."/>
            <person name="James T.Y."/>
            <person name="O'Malley M.A."/>
            <person name="Stajich J.E."/>
            <person name="Spatafora J.W."/>
            <person name="Visel A."/>
            <person name="Grigoriev I.V."/>
        </authorList>
    </citation>
    <scope>NUCLEOTIDE SEQUENCE [LARGE SCALE GENOMIC DNA]</scope>
    <source>
        <strain evidence="2 3">NRRL 1336</strain>
    </source>
</reference>
<name>A0A1X2I9A7_9FUNG</name>
<dbReference type="PANTHER" id="PTHR13318">
    <property type="entry name" value="PARTNER OF PAIRED, ISOFORM B-RELATED"/>
    <property type="match status" value="1"/>
</dbReference>
<proteinExistence type="predicted"/>
<dbReference type="SMART" id="SM00367">
    <property type="entry name" value="LRR_CC"/>
    <property type="match status" value="10"/>
</dbReference>
<evidence type="ECO:0000313" key="3">
    <source>
        <dbReference type="Proteomes" id="UP000193560"/>
    </source>
</evidence>
<protein>
    <recommendedName>
        <fullName evidence="4">RNI-like protein</fullName>
    </recommendedName>
</protein>
<dbReference type="InterPro" id="IPR032675">
    <property type="entry name" value="LRR_dom_sf"/>
</dbReference>
<dbReference type="STRING" id="90262.A0A1X2I9A7"/>
<feature type="compositionally biased region" description="Low complexity" evidence="1">
    <location>
        <begin position="83"/>
        <end position="94"/>
    </location>
</feature>
<feature type="compositionally biased region" description="Polar residues" evidence="1">
    <location>
        <begin position="57"/>
        <end position="74"/>
    </location>
</feature>
<evidence type="ECO:0000313" key="2">
    <source>
        <dbReference type="EMBL" id="ORZ12226.1"/>
    </source>
</evidence>
<organism evidence="2 3">
    <name type="scientific">Absidia repens</name>
    <dbReference type="NCBI Taxonomy" id="90262"/>
    <lineage>
        <taxon>Eukaryota</taxon>
        <taxon>Fungi</taxon>
        <taxon>Fungi incertae sedis</taxon>
        <taxon>Mucoromycota</taxon>
        <taxon>Mucoromycotina</taxon>
        <taxon>Mucoromycetes</taxon>
        <taxon>Mucorales</taxon>
        <taxon>Cunninghamellaceae</taxon>
        <taxon>Absidia</taxon>
    </lineage>
</organism>
<evidence type="ECO:0008006" key="4">
    <source>
        <dbReference type="Google" id="ProtNLM"/>
    </source>
</evidence>
<dbReference type="SUPFAM" id="SSF52047">
    <property type="entry name" value="RNI-like"/>
    <property type="match status" value="1"/>
</dbReference>
<dbReference type="OrthoDB" id="421226at2759"/>
<feature type="region of interest" description="Disordered" evidence="1">
    <location>
        <begin position="121"/>
        <end position="166"/>
    </location>
</feature>
<feature type="compositionally biased region" description="Basic and acidic residues" evidence="1">
    <location>
        <begin position="30"/>
        <end position="56"/>
    </location>
</feature>
<feature type="compositionally biased region" description="Acidic residues" evidence="1">
    <location>
        <begin position="141"/>
        <end position="154"/>
    </location>
</feature>
<dbReference type="Gene3D" id="3.80.10.10">
    <property type="entry name" value="Ribonuclease Inhibitor"/>
    <property type="match status" value="4"/>
</dbReference>
<comment type="caution">
    <text evidence="2">The sequence shown here is derived from an EMBL/GenBank/DDBJ whole genome shotgun (WGS) entry which is preliminary data.</text>
</comment>
<dbReference type="EMBL" id="MCGE01000019">
    <property type="protein sequence ID" value="ORZ12226.1"/>
    <property type="molecule type" value="Genomic_DNA"/>
</dbReference>
<accession>A0A1X2I9A7</accession>
<feature type="region of interest" description="Disordered" evidence="1">
    <location>
        <begin position="1"/>
        <end position="96"/>
    </location>
</feature>
<gene>
    <name evidence="2" type="ORF">BCR42DRAFT_453584</name>
</gene>
<sequence>MSANNNGRNDDNRNRAAGIRGPSSALSSFLREHGIRVENRSRQQMIERRRLRREQSVNETSQRQTDANTTTPTDSAAEHDTTESSSTTAQSSSTGAVESILYTPAASGRRTRSSQARAIIDAATSSNSKTKKKRPSKNFSDDDQDDDNSDDEFIDPQPSSSCPRASSARIRVMFCSRCRGRFVRNNSDPTEETMCADCLSGKEPASARKPTKKRIPGAQSGNKVAWFMHGVKPTAVNVTSLQDICINVITDHIDDVEALGDISFINMDKIAKIICRNRQLTNHTARLFMQPHIRELCLYDCTNVDVTGLKNIAHFCPNLRTLRLYYCGRMTDDVIKLYGNRLQHLTSLTVSGCHLVTEKEWINFFNTVGERLHTFSLRHSNRFHKSGFKALVENCNKLQHLRLSRIVTLSNDWLDILSESGINALETLELSWPSAEPDRKYVLTPDHLNKVLARTGGSLNELILRGCTDMTDELLVDGILPHCNQLQKLTLEDCPEITSNAFQTLFSDEWKLQPTLIDRQSVTGLQNISVARCLNFDDDALTALLQHSGKALTRLDIHSVEKLTVSALEAIAGEVDDTDESYVTGGAGSGNDQYKRRKIDSTNAKNANAPSSVCKSLVYLDASFVRAMDDYVLTKLIRSCSKLKHVKVWGCHQVTDVVKVPSLLIVEGREFV</sequence>
<evidence type="ECO:0000256" key="1">
    <source>
        <dbReference type="SAM" id="MobiDB-lite"/>
    </source>
</evidence>
<dbReference type="InterPro" id="IPR006553">
    <property type="entry name" value="Leu-rich_rpt_Cys-con_subtyp"/>
</dbReference>
<dbReference type="GO" id="GO:0019005">
    <property type="term" value="C:SCF ubiquitin ligase complex"/>
    <property type="evidence" value="ECO:0007669"/>
    <property type="project" value="TreeGrafter"/>
</dbReference>
<dbReference type="GO" id="GO:0031146">
    <property type="term" value="P:SCF-dependent proteasomal ubiquitin-dependent protein catabolic process"/>
    <property type="evidence" value="ECO:0007669"/>
    <property type="project" value="TreeGrafter"/>
</dbReference>
<dbReference type="AlphaFoldDB" id="A0A1X2I9A7"/>
<dbReference type="Proteomes" id="UP000193560">
    <property type="component" value="Unassembled WGS sequence"/>
</dbReference>